<reference evidence="2 3" key="1">
    <citation type="submission" date="2015-09" db="EMBL/GenBank/DDBJ databases">
        <authorList>
            <consortium name="Pathogen Informatics"/>
        </authorList>
    </citation>
    <scope>NUCLEOTIDE SEQUENCE [LARGE SCALE GENOMIC DNA]</scope>
    <source>
        <strain evidence="2 3">2789STDY5608891</strain>
    </source>
</reference>
<dbReference type="STRING" id="39490.ERS852448_02296"/>
<gene>
    <name evidence="2" type="ORF">ERS852448_02296</name>
</gene>
<dbReference type="GeneID" id="97390116"/>
<evidence type="ECO:0000256" key="1">
    <source>
        <dbReference type="SAM" id="SignalP"/>
    </source>
</evidence>
<keyword evidence="1" id="KW-0732">Signal</keyword>
<dbReference type="AlphaFoldDB" id="A0A173UVF3"/>
<dbReference type="InterPro" id="IPR006311">
    <property type="entry name" value="TAT_signal"/>
</dbReference>
<name>A0A173UVF3_EUBRA</name>
<protein>
    <recommendedName>
        <fullName evidence="4">47 kDa membrane antigen</fullName>
    </recommendedName>
</protein>
<dbReference type="OrthoDB" id="2077842at2"/>
<sequence>MKKRREFLTKMLAGAMVVAMTAGTMPVSAFAATGANAVKDGTYTKEAYVDASDPVVAENDEVGEWQSYSISVGFEVKDGKFESVTVTPGNGYDDGNSSYFKKAITEAIAEAPEADGDQDEEVRYVTMNVPYTDLYAAYDLTDKAVWQVEEGLDAVSTATTNKFKGTTGLAKGTYNNGKFIMGVTMAVAVPEGTYETLKAKNLTENDNYYMTDLDSTPAAYSTLTVNTDGTYSFSKLQEAAVTNKYLSVTDLDLNGGYGDYQITLEGVGTSNNLKVGEDETVPYTLYGAILNTTEGKSYGMTCLENTWVGTKTPNVEIAWSIKEGQGLKRAHGKGDAFYQFSDMNGKTLKSVTLLTDLGIIEVPCGENGLELTKYYEGDLSSLQYGIKDDSTELSISGVPSDLENVRISVSGGLAENAEIKDGKVALKTAPTAGTTYTLTISSSNYPDITRTMSTPVIKEQITELQKWVDKAKAANGYDSNADLKEHVGEAEEMIANKTASSAEAAELIEELISKVKATYESISATTAIKGTDVSATLDGKTLADLENPTYTISYRQGRGSAVFAEGTLEALNFTLEKAPTIGTEYTITIVSDNYQDIVTKAVAQDAETPVIIPDGLAPAEDGNWYYYKDGQIATEISGLAANEYGWFKVTNGKVDFDYTGLAANENGWFKVTNGKVDFDYTGLAANENGWFKVTNGKVDFDYMGLAANENGWFKVTNGKVDFDYTGLAANENGWFKVTNGKVDFDYTGLAANENGWFKVANGKVDFDYTGTAANEYGVWNVVNGKVVF</sequence>
<proteinExistence type="predicted"/>
<dbReference type="Pfam" id="PF21540">
    <property type="entry name" value="Choline_bind_4"/>
    <property type="match status" value="7"/>
</dbReference>
<evidence type="ECO:0000313" key="2">
    <source>
        <dbReference type="EMBL" id="CUN19023.1"/>
    </source>
</evidence>
<dbReference type="Proteomes" id="UP000095492">
    <property type="component" value="Unassembled WGS sequence"/>
</dbReference>
<evidence type="ECO:0000313" key="3">
    <source>
        <dbReference type="Proteomes" id="UP000095492"/>
    </source>
</evidence>
<accession>A0A173UVF3</accession>
<dbReference type="RefSeq" id="WP_055290601.1">
    <property type="nucleotide sequence ID" value="NZ_CP173382.1"/>
</dbReference>
<dbReference type="InterPro" id="IPR048713">
    <property type="entry name" value="Choline_bind_rpt"/>
</dbReference>
<feature type="signal peptide" evidence="1">
    <location>
        <begin position="1"/>
        <end position="31"/>
    </location>
</feature>
<organism evidence="2 3">
    <name type="scientific">Eubacterium ramulus</name>
    <dbReference type="NCBI Taxonomy" id="39490"/>
    <lineage>
        <taxon>Bacteria</taxon>
        <taxon>Bacillati</taxon>
        <taxon>Bacillota</taxon>
        <taxon>Clostridia</taxon>
        <taxon>Eubacteriales</taxon>
        <taxon>Eubacteriaceae</taxon>
        <taxon>Eubacterium</taxon>
    </lineage>
</organism>
<dbReference type="PROSITE" id="PS51318">
    <property type="entry name" value="TAT"/>
    <property type="match status" value="1"/>
</dbReference>
<evidence type="ECO:0008006" key="4">
    <source>
        <dbReference type="Google" id="ProtNLM"/>
    </source>
</evidence>
<feature type="chain" id="PRO_5008013337" description="47 kDa membrane antigen" evidence="1">
    <location>
        <begin position="32"/>
        <end position="788"/>
    </location>
</feature>
<dbReference type="EMBL" id="CYYA01000017">
    <property type="protein sequence ID" value="CUN19023.1"/>
    <property type="molecule type" value="Genomic_DNA"/>
</dbReference>